<dbReference type="VEuPathDB" id="VectorBase:PPAI007717"/>
<dbReference type="EMBL" id="AJVK01061554">
    <property type="status" value="NOT_ANNOTATED_CDS"/>
    <property type="molecule type" value="Genomic_DNA"/>
</dbReference>
<keyword evidence="3" id="KW-0648">Protein biosynthesis</keyword>
<dbReference type="AlphaFoldDB" id="A0A1B0DHT3"/>
<dbReference type="Gene3D" id="1.10.246.60">
    <property type="entry name" value="Eukaryotic translation initiation factor 3 like domains"/>
    <property type="match status" value="1"/>
</dbReference>
<dbReference type="Pfam" id="PF08597">
    <property type="entry name" value="eIF3_subunit"/>
    <property type="match status" value="1"/>
</dbReference>
<dbReference type="PANTHER" id="PTHR21681">
    <property type="entry name" value="EUKARYOTIC TRANSLATION INITIATION FACTOR 3 SUBUNIT J"/>
    <property type="match status" value="1"/>
</dbReference>
<dbReference type="InterPro" id="IPR013906">
    <property type="entry name" value="eIF3j"/>
</dbReference>
<keyword evidence="5" id="KW-1185">Reference proteome</keyword>
<proteinExistence type="predicted"/>
<dbReference type="EnsemblMetazoa" id="PPAI007717-RA">
    <property type="protein sequence ID" value="PPAI007717-PA"/>
    <property type="gene ID" value="PPAI007717"/>
</dbReference>
<accession>A0A1B0DHT3</accession>
<keyword evidence="2" id="KW-0396">Initiation factor</keyword>
<dbReference type="VEuPathDB" id="VectorBase:PPAPM1_010403"/>
<evidence type="ECO:0000256" key="3">
    <source>
        <dbReference type="ARBA" id="ARBA00022917"/>
    </source>
</evidence>
<protein>
    <submittedName>
        <fullName evidence="4">Uncharacterized protein</fullName>
    </submittedName>
</protein>
<reference evidence="4" key="1">
    <citation type="submission" date="2022-08" db="UniProtKB">
        <authorList>
            <consortium name="EnsemblMetazoa"/>
        </authorList>
    </citation>
    <scope>IDENTIFICATION</scope>
    <source>
        <strain evidence="4">Israel</strain>
    </source>
</reference>
<evidence type="ECO:0000313" key="5">
    <source>
        <dbReference type="Proteomes" id="UP000092462"/>
    </source>
</evidence>
<dbReference type="InterPro" id="IPR023194">
    <property type="entry name" value="eIF3-like_dom_sf"/>
</dbReference>
<dbReference type="GO" id="GO:0003743">
    <property type="term" value="F:translation initiation factor activity"/>
    <property type="evidence" value="ECO:0007669"/>
    <property type="project" value="UniProtKB-KW"/>
</dbReference>
<evidence type="ECO:0000256" key="1">
    <source>
        <dbReference type="ARBA" id="ARBA00022490"/>
    </source>
</evidence>
<dbReference type="Proteomes" id="UP000092462">
    <property type="component" value="Unassembled WGS sequence"/>
</dbReference>
<keyword evidence="1" id="KW-0963">Cytoplasm</keyword>
<sequence>SPSYLNLARDDLPLPFLLFSFSIFCFSVYKLSTVRLHQEELAKREREKEKTMTPEELQAEKLRIEKEQRESDLRNAQELLGVSGDRLSGEGIDAMLPTNKAEFSELAEAISKKVSTFKNKDEFPGCVEEIVRNLCVHSYFLPTRTYSAG</sequence>
<evidence type="ECO:0000256" key="2">
    <source>
        <dbReference type="ARBA" id="ARBA00022540"/>
    </source>
</evidence>
<organism evidence="4 5">
    <name type="scientific">Phlebotomus papatasi</name>
    <name type="common">Sandfly</name>
    <dbReference type="NCBI Taxonomy" id="29031"/>
    <lineage>
        <taxon>Eukaryota</taxon>
        <taxon>Metazoa</taxon>
        <taxon>Ecdysozoa</taxon>
        <taxon>Arthropoda</taxon>
        <taxon>Hexapoda</taxon>
        <taxon>Insecta</taxon>
        <taxon>Pterygota</taxon>
        <taxon>Neoptera</taxon>
        <taxon>Endopterygota</taxon>
        <taxon>Diptera</taxon>
        <taxon>Nematocera</taxon>
        <taxon>Psychodoidea</taxon>
        <taxon>Psychodidae</taxon>
        <taxon>Phlebotomus</taxon>
        <taxon>Phlebotomus</taxon>
    </lineage>
</organism>
<evidence type="ECO:0000313" key="4">
    <source>
        <dbReference type="EnsemblMetazoa" id="PPAI007717-PA"/>
    </source>
</evidence>
<dbReference type="PANTHER" id="PTHR21681:SF0">
    <property type="entry name" value="EUKARYOTIC TRANSLATION INITIATION FACTOR 3 SUBUNIT J"/>
    <property type="match status" value="1"/>
</dbReference>
<name>A0A1B0DHT3_PHLPP</name>
<dbReference type="GO" id="GO:0005852">
    <property type="term" value="C:eukaryotic translation initiation factor 3 complex"/>
    <property type="evidence" value="ECO:0007669"/>
    <property type="project" value="InterPro"/>
</dbReference>